<gene>
    <name evidence="1" type="ORF">QCA50_014914</name>
</gene>
<evidence type="ECO:0000313" key="1">
    <source>
        <dbReference type="EMBL" id="KAK7681952.1"/>
    </source>
</evidence>
<evidence type="ECO:0000313" key="2">
    <source>
        <dbReference type="Proteomes" id="UP001385951"/>
    </source>
</evidence>
<sequence>MNRKYGERQSRNFDDHAVRVPILSVIAAFKVLRSPSKTLLTPLVIQHYHYLKELTRIIFRVRNATDDVRSSTSSTISSELAGGVPVVFTD</sequence>
<comment type="caution">
    <text evidence="1">The sequence shown here is derived from an EMBL/GenBank/DDBJ whole genome shotgun (WGS) entry which is preliminary data.</text>
</comment>
<dbReference type="Proteomes" id="UP001385951">
    <property type="component" value="Unassembled WGS sequence"/>
</dbReference>
<protein>
    <submittedName>
        <fullName evidence="1">Uncharacterized protein</fullName>
    </submittedName>
</protein>
<accession>A0AAW0FPA5</accession>
<name>A0AAW0FPA5_9APHY</name>
<organism evidence="1 2">
    <name type="scientific">Cerrena zonata</name>
    <dbReference type="NCBI Taxonomy" id="2478898"/>
    <lineage>
        <taxon>Eukaryota</taxon>
        <taxon>Fungi</taxon>
        <taxon>Dikarya</taxon>
        <taxon>Basidiomycota</taxon>
        <taxon>Agaricomycotina</taxon>
        <taxon>Agaricomycetes</taxon>
        <taxon>Polyporales</taxon>
        <taxon>Cerrenaceae</taxon>
        <taxon>Cerrena</taxon>
    </lineage>
</organism>
<dbReference type="AlphaFoldDB" id="A0AAW0FPA5"/>
<proteinExistence type="predicted"/>
<dbReference type="EMBL" id="JASBNA010000038">
    <property type="protein sequence ID" value="KAK7681952.1"/>
    <property type="molecule type" value="Genomic_DNA"/>
</dbReference>
<reference evidence="1 2" key="1">
    <citation type="submission" date="2022-09" db="EMBL/GenBank/DDBJ databases">
        <authorList>
            <person name="Palmer J.M."/>
        </authorList>
    </citation>
    <scope>NUCLEOTIDE SEQUENCE [LARGE SCALE GENOMIC DNA]</scope>
    <source>
        <strain evidence="1 2">DSM 7382</strain>
    </source>
</reference>
<keyword evidence="2" id="KW-1185">Reference proteome</keyword>